<dbReference type="InterPro" id="IPR023395">
    <property type="entry name" value="MCP_dom_sf"/>
</dbReference>
<keyword evidence="6" id="KW-1133">Transmembrane helix</keyword>
<dbReference type="GO" id="GO:0006839">
    <property type="term" value="P:mitochondrial transport"/>
    <property type="evidence" value="ECO:0007669"/>
    <property type="project" value="TreeGrafter"/>
</dbReference>
<dbReference type="EMBL" id="JASMQC010000011">
    <property type="protein sequence ID" value="KAK1941923.1"/>
    <property type="molecule type" value="Genomic_DNA"/>
</dbReference>
<dbReference type="SUPFAM" id="SSF103506">
    <property type="entry name" value="Mitochondrial carrier"/>
    <property type="match status" value="1"/>
</dbReference>
<evidence type="ECO:0000256" key="10">
    <source>
        <dbReference type="RuleBase" id="RU000488"/>
    </source>
</evidence>
<dbReference type="PANTHER" id="PTHR45624:SF4">
    <property type="entry name" value="CONGESTED-LIKE TRACHEA PROTEIN-RELATED"/>
    <property type="match status" value="1"/>
</dbReference>
<dbReference type="GO" id="GO:1902603">
    <property type="term" value="P:carnitine transmembrane transport"/>
    <property type="evidence" value="ECO:0007669"/>
    <property type="project" value="TreeGrafter"/>
</dbReference>
<feature type="repeat" description="Solcar" evidence="9">
    <location>
        <begin position="435"/>
        <end position="522"/>
    </location>
</feature>
<dbReference type="InterPro" id="IPR018108">
    <property type="entry name" value="MCP_transmembrane"/>
</dbReference>
<comment type="subcellular location">
    <subcellularLocation>
        <location evidence="1">Mitochondrion membrane</location>
        <topology evidence="1">Multi-pass membrane protein</topology>
    </subcellularLocation>
</comment>
<feature type="region of interest" description="Disordered" evidence="11">
    <location>
        <begin position="208"/>
        <end position="227"/>
    </location>
</feature>
<keyword evidence="7" id="KW-0496">Mitochondrion</keyword>
<feature type="signal peptide" evidence="12">
    <location>
        <begin position="1"/>
        <end position="27"/>
    </location>
</feature>
<dbReference type="InterPro" id="IPR001229">
    <property type="entry name" value="Jacalin-like_lectin_dom"/>
</dbReference>
<keyword evidence="3 10" id="KW-0813">Transport</keyword>
<comment type="similarity">
    <text evidence="2 10">Belongs to the mitochondrial carrier (TC 2.A.29) family.</text>
</comment>
<feature type="repeat" description="Solcar" evidence="9">
    <location>
        <begin position="233"/>
        <end position="320"/>
    </location>
</feature>
<feature type="domain" description="Jacalin-type lectin" evidence="13">
    <location>
        <begin position="34"/>
        <end position="180"/>
    </location>
</feature>
<dbReference type="Gene3D" id="2.100.10.30">
    <property type="entry name" value="Jacalin-like lectin domain"/>
    <property type="match status" value="1"/>
</dbReference>
<keyword evidence="8 9" id="KW-0472">Membrane</keyword>
<sequence length="527" mass="57626">MSRNKTPTMRFFSQVLATVAIIATGVAAELEKGIQLGEIYGGPHGDKYSDVELVEAGQEVKSITIRSSDRVDAVGLDIVSVDGNPSTLYHGGNGGDKNTLTLAEGEYITGIEAHWGKYYRKTRVMFIEFTTNAGNTISGGTPQKNTDKIDTDIAPEGYQLGGFQGYAGNELDSVGCIWTSIEPLEFNRYRKMLGREAKCESSELASGELSADVHTNDPPPSGSDASTAQSLAIVTAKNFVSGTMGGGCEAFVGYPLETVKARMQTQQNDSRAFTGPFDCLKKSLQEGGITSLYRGASPQIFRSAMSASIMFGLMGQYRYFYSKTLFDNPDYALIAAGVSTGFTEGMLYTPFEVIKVRMQTLYGGTKTRVSNWQCVRDVYSRNGVGGLYRGFWPTAGREMLGNATYFMAYETTKDLLLNRFVNNVPDLSPESVNLRTYQSIAFSGGCAGFMYWLVVFPVDTVKSVLQADRLDKPRFNGITDCCLQLYAEGGPARFYRGITPSLLRAFPANAVTFVAFEKTMSFLNQLF</sequence>
<dbReference type="Gene3D" id="1.50.40.10">
    <property type="entry name" value="Mitochondrial carrier domain"/>
    <property type="match status" value="2"/>
</dbReference>
<dbReference type="InterPro" id="IPR036404">
    <property type="entry name" value="Jacalin-like_lectin_dom_sf"/>
</dbReference>
<evidence type="ECO:0000256" key="4">
    <source>
        <dbReference type="ARBA" id="ARBA00022692"/>
    </source>
</evidence>
<dbReference type="Pfam" id="PF00153">
    <property type="entry name" value="Mito_carr"/>
    <property type="match status" value="3"/>
</dbReference>
<dbReference type="PANTHER" id="PTHR45624">
    <property type="entry name" value="MITOCHONDRIAL BASIC AMINO ACIDS TRANSPORTER-RELATED"/>
    <property type="match status" value="1"/>
</dbReference>
<dbReference type="InterPro" id="IPR050567">
    <property type="entry name" value="Mitochondrial_Carrier"/>
</dbReference>
<dbReference type="GO" id="GO:0031966">
    <property type="term" value="C:mitochondrial membrane"/>
    <property type="evidence" value="ECO:0007669"/>
    <property type="project" value="UniProtKB-SubCell"/>
</dbReference>
<keyword evidence="4 9" id="KW-0812">Transmembrane</keyword>
<dbReference type="Pfam" id="PF01419">
    <property type="entry name" value="Jacalin"/>
    <property type="match status" value="1"/>
</dbReference>
<name>A0AAD9GPF2_9STRA</name>
<evidence type="ECO:0000259" key="13">
    <source>
        <dbReference type="PROSITE" id="PS51752"/>
    </source>
</evidence>
<gene>
    <name evidence="14" type="ORF">P3T76_006987</name>
</gene>
<dbReference type="GO" id="GO:0015227">
    <property type="term" value="F:O-acyl-L-carnitine transmembrane transporter activity"/>
    <property type="evidence" value="ECO:0007669"/>
    <property type="project" value="TreeGrafter"/>
</dbReference>
<evidence type="ECO:0000256" key="6">
    <source>
        <dbReference type="ARBA" id="ARBA00022989"/>
    </source>
</evidence>
<evidence type="ECO:0000256" key="7">
    <source>
        <dbReference type="ARBA" id="ARBA00023128"/>
    </source>
</evidence>
<dbReference type="AlphaFoldDB" id="A0AAD9GPF2"/>
<feature type="repeat" description="Solcar" evidence="9">
    <location>
        <begin position="327"/>
        <end position="415"/>
    </location>
</feature>
<comment type="caution">
    <text evidence="14">The sequence shown here is derived from an EMBL/GenBank/DDBJ whole genome shotgun (WGS) entry which is preliminary data.</text>
</comment>
<protein>
    <submittedName>
        <fullName evidence="14">Mitochondrial substrate carrier family protein G</fullName>
    </submittedName>
</protein>
<dbReference type="SMART" id="SM00915">
    <property type="entry name" value="Jacalin"/>
    <property type="match status" value="1"/>
</dbReference>
<keyword evidence="12" id="KW-0732">Signal</keyword>
<evidence type="ECO:0000256" key="2">
    <source>
        <dbReference type="ARBA" id="ARBA00006375"/>
    </source>
</evidence>
<evidence type="ECO:0000256" key="12">
    <source>
        <dbReference type="SAM" id="SignalP"/>
    </source>
</evidence>
<dbReference type="Proteomes" id="UP001259832">
    <property type="component" value="Unassembled WGS sequence"/>
</dbReference>
<evidence type="ECO:0000256" key="1">
    <source>
        <dbReference type="ARBA" id="ARBA00004225"/>
    </source>
</evidence>
<evidence type="ECO:0000256" key="8">
    <source>
        <dbReference type="ARBA" id="ARBA00023136"/>
    </source>
</evidence>
<proteinExistence type="inferred from homology"/>
<accession>A0AAD9GPF2</accession>
<evidence type="ECO:0000256" key="9">
    <source>
        <dbReference type="PROSITE-ProRule" id="PRU00282"/>
    </source>
</evidence>
<evidence type="ECO:0000256" key="3">
    <source>
        <dbReference type="ARBA" id="ARBA00022448"/>
    </source>
</evidence>
<evidence type="ECO:0000256" key="5">
    <source>
        <dbReference type="ARBA" id="ARBA00022737"/>
    </source>
</evidence>
<feature type="chain" id="PRO_5042205589" evidence="12">
    <location>
        <begin position="28"/>
        <end position="527"/>
    </location>
</feature>
<dbReference type="PROSITE" id="PS51752">
    <property type="entry name" value="JACALIN_LECTIN"/>
    <property type="match status" value="1"/>
</dbReference>
<reference evidence="14" key="1">
    <citation type="submission" date="2023-08" db="EMBL/GenBank/DDBJ databases">
        <title>Reference Genome Resource for the Citrus Pathogen Phytophthora citrophthora.</title>
        <authorList>
            <person name="Moller H."/>
            <person name="Coetzee B."/>
            <person name="Rose L.J."/>
            <person name="Van Niekerk J.M."/>
        </authorList>
    </citation>
    <scope>NUCLEOTIDE SEQUENCE</scope>
    <source>
        <strain evidence="14">STE-U-9442</strain>
    </source>
</reference>
<evidence type="ECO:0000313" key="14">
    <source>
        <dbReference type="EMBL" id="KAK1941923.1"/>
    </source>
</evidence>
<dbReference type="FunFam" id="1.50.40.10:FF:000398">
    <property type="entry name" value="Uncharacterized protein"/>
    <property type="match status" value="1"/>
</dbReference>
<organism evidence="14 15">
    <name type="scientific">Phytophthora citrophthora</name>
    <dbReference type="NCBI Taxonomy" id="4793"/>
    <lineage>
        <taxon>Eukaryota</taxon>
        <taxon>Sar</taxon>
        <taxon>Stramenopiles</taxon>
        <taxon>Oomycota</taxon>
        <taxon>Peronosporomycetes</taxon>
        <taxon>Peronosporales</taxon>
        <taxon>Peronosporaceae</taxon>
        <taxon>Phytophthora</taxon>
    </lineage>
</organism>
<keyword evidence="15" id="KW-1185">Reference proteome</keyword>
<dbReference type="SUPFAM" id="SSF51101">
    <property type="entry name" value="Mannose-binding lectins"/>
    <property type="match status" value="1"/>
</dbReference>
<keyword evidence="5" id="KW-0677">Repeat</keyword>
<dbReference type="PROSITE" id="PS50920">
    <property type="entry name" value="SOLCAR"/>
    <property type="match status" value="3"/>
</dbReference>
<evidence type="ECO:0000256" key="11">
    <source>
        <dbReference type="SAM" id="MobiDB-lite"/>
    </source>
</evidence>
<evidence type="ECO:0000313" key="15">
    <source>
        <dbReference type="Proteomes" id="UP001259832"/>
    </source>
</evidence>